<reference evidence="1 2" key="1">
    <citation type="submission" date="2015-07" db="EMBL/GenBank/DDBJ databases">
        <title>A draft genome sequence of Mycobacterium wolinskyi.</title>
        <authorList>
            <person name="de Man T.J."/>
            <person name="Perry K.A."/>
            <person name="Coulliette A.D."/>
            <person name="Jensen B."/>
            <person name="Toney N.C."/>
            <person name="Limbago B.M."/>
            <person name="Noble-Wang J."/>
        </authorList>
    </citation>
    <scope>NUCLEOTIDE SEQUENCE [LARGE SCALE GENOMIC DNA]</scope>
    <source>
        <strain evidence="1 2">CDC_01</strain>
    </source>
</reference>
<sequence length="74" mass="8296">MKTRSESELIADVQDRLVKRFNTFPAERVSAAVETAHHRFKGSVIRDFVPLLVERRVTSELESLSTAAPELVSA</sequence>
<dbReference type="STRING" id="59750.AWC31_15905"/>
<dbReference type="Proteomes" id="UP000070612">
    <property type="component" value="Unassembled WGS sequence"/>
</dbReference>
<organism evidence="1 2">
    <name type="scientific">Mycolicibacterium wolinskyi</name>
    <dbReference type="NCBI Taxonomy" id="59750"/>
    <lineage>
        <taxon>Bacteria</taxon>
        <taxon>Bacillati</taxon>
        <taxon>Actinomycetota</taxon>
        <taxon>Actinomycetes</taxon>
        <taxon>Mycobacteriales</taxon>
        <taxon>Mycobacteriaceae</taxon>
        <taxon>Mycolicibacterium</taxon>
    </lineage>
</organism>
<gene>
    <name evidence="1" type="ORF">AFM11_15285</name>
</gene>
<dbReference type="PATRIC" id="fig|59750.3.peg.7171"/>
<comment type="caution">
    <text evidence="1">The sequence shown here is derived from an EMBL/GenBank/DDBJ whole genome shotgun (WGS) entry which is preliminary data.</text>
</comment>
<evidence type="ECO:0000313" key="2">
    <source>
        <dbReference type="Proteomes" id="UP000070612"/>
    </source>
</evidence>
<accession>A0A132PLG9</accession>
<dbReference type="AlphaFoldDB" id="A0A132PLG9"/>
<name>A0A132PLG9_9MYCO</name>
<keyword evidence="2" id="KW-1185">Reference proteome</keyword>
<dbReference type="EMBL" id="LGTW01000009">
    <property type="protein sequence ID" value="KWX23190.1"/>
    <property type="molecule type" value="Genomic_DNA"/>
</dbReference>
<dbReference type="RefSeq" id="WP_067850175.1">
    <property type="nucleotide sequence ID" value="NZ_LGTW01000009.1"/>
</dbReference>
<dbReference type="Gene3D" id="1.10.8.1060">
    <property type="entry name" value="Corynebacterium glutamicum thioredoxin-dependent arsenate reductase, N-terminal domain"/>
    <property type="match status" value="1"/>
</dbReference>
<protein>
    <submittedName>
        <fullName evidence="1">Uncharacterized protein</fullName>
    </submittedName>
</protein>
<dbReference type="NCBIfam" id="NF046112">
    <property type="entry name" value="MSMEG_6209_Nter"/>
    <property type="match status" value="1"/>
</dbReference>
<evidence type="ECO:0000313" key="1">
    <source>
        <dbReference type="EMBL" id="KWX23190.1"/>
    </source>
</evidence>
<proteinExistence type="predicted"/>